<evidence type="ECO:0000313" key="2">
    <source>
        <dbReference type="Proteomes" id="UP000436357"/>
    </source>
</evidence>
<evidence type="ECO:0000313" key="1">
    <source>
        <dbReference type="EMBL" id="MSD90196.1"/>
    </source>
</evidence>
<dbReference type="EMBL" id="WKKW01000001">
    <property type="protein sequence ID" value="MSD90196.1"/>
    <property type="molecule type" value="Genomic_DNA"/>
</dbReference>
<dbReference type="Proteomes" id="UP000436357">
    <property type="component" value="Unassembled WGS sequence"/>
</dbReference>
<accession>A0A6N7TSR1</accession>
<dbReference type="OrthoDB" id="3238834at2"/>
<sequence>MKDITDRLADGEYTSYEAARQLALAQSMEKELKRQIEALKDFLTEKMDAKEHLTTEIGTVAAKHGSEPRWKVKDAVAFAQWLETHGEESSVEQVPYPVEWATKPDAIEHLIGQHGGEQPAGVELSRGTGDTVAVSKVKEWSQIFNDQKAQSQARQLLGITSGDSAGDEDGKAEEYWA</sequence>
<gene>
    <name evidence="1" type="ORF">GKC41_00710</name>
</gene>
<proteinExistence type="predicted"/>
<dbReference type="RefSeq" id="WP_154312501.1">
    <property type="nucleotide sequence ID" value="NZ_WKKW01000001.1"/>
</dbReference>
<organism evidence="1 2">
    <name type="scientific">Bifidobacterium asteroides</name>
    <dbReference type="NCBI Taxonomy" id="1684"/>
    <lineage>
        <taxon>Bacteria</taxon>
        <taxon>Bacillati</taxon>
        <taxon>Actinomycetota</taxon>
        <taxon>Actinomycetes</taxon>
        <taxon>Bifidobacteriales</taxon>
        <taxon>Bifidobacteriaceae</taxon>
        <taxon>Bifidobacterium</taxon>
    </lineage>
</organism>
<comment type="caution">
    <text evidence="1">The sequence shown here is derived from an EMBL/GenBank/DDBJ whole genome shotgun (WGS) entry which is preliminary data.</text>
</comment>
<name>A0A6N7TSR1_9BIFI</name>
<reference evidence="1 2" key="1">
    <citation type="submission" date="2019-11" db="EMBL/GenBank/DDBJ databases">
        <title>Draft Genome Sequence of Plant Growth-Promoting Rhizosphere-Associated Bacteria.</title>
        <authorList>
            <person name="Vasilyev I.Y."/>
            <person name="Radchenko V."/>
            <person name="Ilnitskaya E.V."/>
        </authorList>
    </citation>
    <scope>NUCLEOTIDE SEQUENCE [LARGE SCALE GENOMIC DNA]</scope>
    <source>
        <strain evidence="1 2">VRA_9sq_n</strain>
    </source>
</reference>
<dbReference type="AlphaFoldDB" id="A0A6N7TSR1"/>
<protein>
    <recommendedName>
        <fullName evidence="3">Phage protein</fullName>
    </recommendedName>
</protein>
<evidence type="ECO:0008006" key="3">
    <source>
        <dbReference type="Google" id="ProtNLM"/>
    </source>
</evidence>